<keyword evidence="12" id="KW-0325">Glycoprotein</keyword>
<dbReference type="InterPro" id="IPR001881">
    <property type="entry name" value="EGF-like_Ca-bd_dom"/>
</dbReference>
<evidence type="ECO:0000256" key="3">
    <source>
        <dbReference type="ARBA" id="ARBA00022536"/>
    </source>
</evidence>
<feature type="transmembrane region" description="Helical" evidence="17">
    <location>
        <begin position="1245"/>
        <end position="1268"/>
    </location>
</feature>
<evidence type="ECO:0000256" key="10">
    <source>
        <dbReference type="ARBA" id="ARBA00023157"/>
    </source>
</evidence>
<feature type="disulfide bond" evidence="14">
    <location>
        <begin position="947"/>
        <end position="962"/>
    </location>
</feature>
<keyword evidence="10 13" id="KW-1015">Disulfide bond</keyword>
<dbReference type="PANTHER" id="PTHR22722">
    <property type="entry name" value="LOW-DENSITY LIPOPROTEIN RECEPTOR-RELATED PROTEIN 2-RELATED"/>
    <property type="match status" value="1"/>
</dbReference>
<feature type="disulfide bond" evidence="14">
    <location>
        <begin position="104"/>
        <end position="122"/>
    </location>
</feature>
<sequence>MVLRAADSVPCPEGWIDCGDGSCVSYLFRCDGEFECSSGLDEQGCHDPRIKYEHIKCSPHHHWCDMTDQCLPGKWRCDGLKDCPEGDDEMNCTAAEAACDGFLCANMKCIPAKWRCDGTSDCEDGSDESSCSNRTTDMRGAGIECTMELGFYECETAECIPHHKVCNNRIDCNKGDDEGSGCKHNSCETAGCTQKCLQTPKGPKCFCKQGFLLDSDGKTCLDKNECALYSDLCSHRCINTHGSYECKCFDGYKLARDKHRCEALGIEPLLIISDASNIRGYWLKSRKYFPIHAAITQSKGVDVYGTEERVFWADYNSSKSGVYSCDFSGQDLKHVITAGLHTPEDVAVDWVARNIYVTDSGLKQIVVCNMLGTYCKGLLAHSREVDKVRAIALEPDHGIMYWSDWGKAPGIYESGMDGSIFKKIVSKNIIWPNGITIDATTRRLYWSDAKLYRIEYLDLFTKKRKVLLEAATVFHPYSMTVFEDELYWTDFVTYSLDVCNKNTGKNQTTLLRNHENYILGINVFHPILQRANNNPCWASKCSHLCLLTHNKGYVCDCPNHMKLDKDKKNCIAKPHEPFILVGIDKTVKQIYPEAIGKDIVYPFNLPNYMVYDFAYDQYSHIIYLVDKNKTEVIAINLKSQSLTEVIRLKNQSIQSLTYDTSSKNLYWLDHTNGLFQVASSNGKYIATLIEDLPNPSDFALFPEKGQVFIAVLGNQPSIIVAGMDGKSVRTLLNRVGMPVSLFIDKLKKRLYWADAKNGVIEAINLIESREHRAKPMLIKQKMGFIMSMLIFGNLVYWTDMDQGYLHRAEIGLQNGQSKTLIPLPGHHNTSTVKKILLVEFHHFKTDCYLNNGGCSHICLLGELKTKCACHSGFQLLADEKTCEKIPVCLQHQVLCANGSGCILEDFVCDGHQDCADGSDERYCNNECKKNEFRCSSGGLCIHYSWRCDGVADCKDGSDEHNCTLAKPCGPGLFDCGDGECIVMKGRCNKRSDCKNNRDEEKCHFCGNDTSYWRCTDGKCIPKTWLCDQANDCNDGSDEEDCHVCLHQCSNGTCINETQICDRFKDCDDGSDEIDCDYLTTTIMPASVYTNLTEAATTTVVSTTAAIVSTIFHCGPNEFLCSDGTCIHEKRLCDERVDCSDDEEINRCAEHHCINEFFCGLNSKNKCISENWVCDGSDDCGDNRDEVNCVDHQYAISNKCDSQTCLNDGKCYWGHKGYQCSCTSGFTGRHCEKAAEVIRNDGEAGVWIVVLLTFFVLVCLFLVMFYAYFRAIRASSVHHNAIKSVNVAFRKTFFKSDQNEGLLDMESDKDAVSDNVDNAINIVKEGFMNPMYGKIDPRAQAANVDKLSVSSESGSSEASETVNDDLSDRRPLTGKATKWSNFKFL</sequence>
<dbReference type="InterPro" id="IPR002172">
    <property type="entry name" value="LDrepeatLR_classA_rpt"/>
</dbReference>
<dbReference type="GO" id="GO:0006897">
    <property type="term" value="P:endocytosis"/>
    <property type="evidence" value="ECO:0007669"/>
    <property type="project" value="UniProtKB-KW"/>
</dbReference>
<evidence type="ECO:0000313" key="19">
    <source>
        <dbReference type="EMBL" id="RWS10846.1"/>
    </source>
</evidence>
<dbReference type="Gene3D" id="4.10.1220.10">
    <property type="entry name" value="EGF-type module"/>
    <property type="match status" value="1"/>
</dbReference>
<dbReference type="InterPro" id="IPR036055">
    <property type="entry name" value="LDL_receptor-like_sf"/>
</dbReference>
<feature type="disulfide bond" evidence="14">
    <location>
        <begin position="116"/>
        <end position="131"/>
    </location>
</feature>
<evidence type="ECO:0000256" key="14">
    <source>
        <dbReference type="PROSITE-ProRule" id="PRU00124"/>
    </source>
</evidence>
<dbReference type="SMART" id="SM00179">
    <property type="entry name" value="EGF_CA"/>
    <property type="match status" value="3"/>
</dbReference>
<evidence type="ECO:0000313" key="20">
    <source>
        <dbReference type="Proteomes" id="UP000285301"/>
    </source>
</evidence>
<feature type="disulfide bond" evidence="14">
    <location>
        <begin position="1132"/>
        <end position="1147"/>
    </location>
</feature>
<dbReference type="SMART" id="SM00181">
    <property type="entry name" value="EGF"/>
    <property type="match status" value="8"/>
</dbReference>
<dbReference type="InterPro" id="IPR023415">
    <property type="entry name" value="LDLR_class-A_CS"/>
</dbReference>
<dbReference type="PROSITE" id="PS00010">
    <property type="entry name" value="ASX_HYDROXYL"/>
    <property type="match status" value="1"/>
</dbReference>
<keyword evidence="7" id="KW-0677">Repeat</keyword>
<dbReference type="Gene3D" id="2.10.25.10">
    <property type="entry name" value="Laminin"/>
    <property type="match status" value="3"/>
</dbReference>
<dbReference type="Pfam" id="PF07645">
    <property type="entry name" value="EGF_CA"/>
    <property type="match status" value="1"/>
</dbReference>
<feature type="disulfide bond" evidence="14">
    <location>
        <begin position="1173"/>
        <end position="1188"/>
    </location>
</feature>
<evidence type="ECO:0000256" key="1">
    <source>
        <dbReference type="ARBA" id="ARBA00004167"/>
    </source>
</evidence>
<proteinExistence type="predicted"/>
<dbReference type="InterPro" id="IPR049883">
    <property type="entry name" value="NOTCH1_EGF-like"/>
</dbReference>
<keyword evidence="20" id="KW-1185">Reference proteome</keyword>
<feature type="repeat" description="LDL-receptor class B" evidence="15">
    <location>
        <begin position="398"/>
        <end position="441"/>
    </location>
</feature>
<feature type="disulfide bond" evidence="14">
    <location>
        <begin position="1060"/>
        <end position="1075"/>
    </location>
</feature>
<keyword evidence="19" id="KW-0449">Lipoprotein</keyword>
<feature type="disulfide bond" evidence="14">
    <location>
        <begin position="987"/>
        <end position="1002"/>
    </location>
</feature>
<keyword evidence="6" id="KW-0732">Signal</keyword>
<accession>A0A443R6F6</accession>
<evidence type="ECO:0000256" key="4">
    <source>
        <dbReference type="ARBA" id="ARBA00022583"/>
    </source>
</evidence>
<dbReference type="InterPro" id="IPR009030">
    <property type="entry name" value="Growth_fac_rcpt_cys_sf"/>
</dbReference>
<gene>
    <name evidence="19" type="ORF">B4U79_10723</name>
</gene>
<dbReference type="InterPro" id="IPR000033">
    <property type="entry name" value="LDLR_classB_rpt"/>
</dbReference>
<reference evidence="19 20" key="1">
    <citation type="journal article" date="2018" name="Gigascience">
        <title>Genomes of trombidid mites reveal novel predicted allergens and laterally-transferred genes associated with secondary metabolism.</title>
        <authorList>
            <person name="Dong X."/>
            <person name="Chaisiri K."/>
            <person name="Xia D."/>
            <person name="Armstrong S.D."/>
            <person name="Fang Y."/>
            <person name="Donnelly M.J."/>
            <person name="Kadowaki T."/>
            <person name="McGarry J.W."/>
            <person name="Darby A.C."/>
            <person name="Makepeace B.L."/>
        </authorList>
    </citation>
    <scope>NUCLEOTIDE SEQUENCE [LARGE SCALE GENOMIC DNA]</scope>
    <source>
        <strain evidence="19">UoL-WK</strain>
    </source>
</reference>
<dbReference type="Gene3D" id="2.120.10.30">
    <property type="entry name" value="TolB, C-terminal domain"/>
    <property type="match status" value="2"/>
</dbReference>
<dbReference type="Pfam" id="PF00057">
    <property type="entry name" value="Ldl_recept_a"/>
    <property type="match status" value="9"/>
</dbReference>
<dbReference type="InterPro" id="IPR018097">
    <property type="entry name" value="EGF_Ca-bd_CS"/>
</dbReference>
<feature type="disulfide bond" evidence="14">
    <location>
        <begin position="1026"/>
        <end position="1041"/>
    </location>
</feature>
<dbReference type="SUPFAM" id="SSF63825">
    <property type="entry name" value="YWTD domain"/>
    <property type="match status" value="2"/>
</dbReference>
<dbReference type="InterPro" id="IPR051221">
    <property type="entry name" value="LDLR-related"/>
</dbReference>
<comment type="subcellular location">
    <subcellularLocation>
        <location evidence="2">Endomembrane system</location>
    </subcellularLocation>
    <subcellularLocation>
        <location evidence="1">Membrane</location>
        <topology evidence="1">Single-pass membrane protein</topology>
    </subcellularLocation>
</comment>
<dbReference type="PROSITE" id="PS50068">
    <property type="entry name" value="LDLRA_2"/>
    <property type="match status" value="11"/>
</dbReference>
<dbReference type="SMART" id="SM00135">
    <property type="entry name" value="LY"/>
    <property type="match status" value="8"/>
</dbReference>
<evidence type="ECO:0000256" key="9">
    <source>
        <dbReference type="ARBA" id="ARBA00023136"/>
    </source>
</evidence>
<comment type="caution">
    <text evidence="19">The sequence shown here is derived from an EMBL/GenBank/DDBJ whole genome shotgun (WGS) entry which is preliminary data.</text>
</comment>
<feature type="repeat" description="LDL-receptor class B" evidence="15">
    <location>
        <begin position="308"/>
        <end position="352"/>
    </location>
</feature>
<evidence type="ECO:0000256" key="11">
    <source>
        <dbReference type="ARBA" id="ARBA00023170"/>
    </source>
</evidence>
<feature type="disulfide bond" evidence="14">
    <location>
        <begin position="1048"/>
        <end position="1066"/>
    </location>
</feature>
<evidence type="ECO:0000256" key="17">
    <source>
        <dbReference type="SAM" id="Phobius"/>
    </source>
</evidence>
<dbReference type="Pfam" id="PF00058">
    <property type="entry name" value="Ldl_recept_b"/>
    <property type="match status" value="1"/>
</dbReference>
<feature type="disulfide bond" evidence="14">
    <location>
        <begin position="18"/>
        <end position="36"/>
    </location>
</feature>
<feature type="region of interest" description="Disordered" evidence="16">
    <location>
        <begin position="1348"/>
        <end position="1369"/>
    </location>
</feature>
<evidence type="ECO:0000256" key="8">
    <source>
        <dbReference type="ARBA" id="ARBA00022989"/>
    </source>
</evidence>
<dbReference type="SMART" id="SM00192">
    <property type="entry name" value="LDLa"/>
    <property type="match status" value="11"/>
</dbReference>
<evidence type="ECO:0000256" key="12">
    <source>
        <dbReference type="ARBA" id="ARBA00023180"/>
    </source>
</evidence>
<feature type="disulfide bond" evidence="14">
    <location>
        <begin position="1041"/>
        <end position="1053"/>
    </location>
</feature>
<dbReference type="CDD" id="cd00112">
    <property type="entry name" value="LDLa"/>
    <property type="match status" value="9"/>
</dbReference>
<feature type="disulfide bond" evidence="13">
    <location>
        <begin position="1221"/>
        <end position="1230"/>
    </location>
</feature>
<dbReference type="FunFam" id="2.10.25.10:FF:000010">
    <property type="entry name" value="Pro-epidermal growth factor"/>
    <property type="match status" value="1"/>
</dbReference>
<dbReference type="GO" id="GO:0005509">
    <property type="term" value="F:calcium ion binding"/>
    <property type="evidence" value="ECO:0007669"/>
    <property type="project" value="InterPro"/>
</dbReference>
<feature type="disulfide bond" evidence="14">
    <location>
        <begin position="11"/>
        <end position="23"/>
    </location>
</feature>
<dbReference type="PROSITE" id="PS01187">
    <property type="entry name" value="EGF_CA"/>
    <property type="match status" value="1"/>
</dbReference>
<evidence type="ECO:0000256" key="16">
    <source>
        <dbReference type="SAM" id="MobiDB-lite"/>
    </source>
</evidence>
<dbReference type="GO" id="GO:0005886">
    <property type="term" value="C:plasma membrane"/>
    <property type="evidence" value="ECO:0007669"/>
    <property type="project" value="TreeGrafter"/>
</dbReference>
<keyword evidence="9 17" id="KW-0472">Membrane</keyword>
<dbReference type="SUPFAM" id="SSF57424">
    <property type="entry name" value="LDL receptor-like module"/>
    <property type="match status" value="10"/>
</dbReference>
<comment type="caution">
    <text evidence="13">Lacks conserved residue(s) required for the propagation of feature annotation.</text>
</comment>
<feature type="disulfide bond" evidence="14">
    <location>
        <begin position="154"/>
        <end position="172"/>
    </location>
</feature>
<feature type="compositionally biased region" description="Low complexity" evidence="16">
    <location>
        <begin position="1348"/>
        <end position="1359"/>
    </location>
</feature>
<dbReference type="PROSITE" id="PS00022">
    <property type="entry name" value="EGF_1"/>
    <property type="match status" value="1"/>
</dbReference>
<dbReference type="PROSITE" id="PS01209">
    <property type="entry name" value="LDLRA_1"/>
    <property type="match status" value="5"/>
</dbReference>
<evidence type="ECO:0000256" key="2">
    <source>
        <dbReference type="ARBA" id="ARBA00004308"/>
    </source>
</evidence>
<feature type="domain" description="EGF-like" evidence="18">
    <location>
        <begin position="222"/>
        <end position="262"/>
    </location>
</feature>
<feature type="repeat" description="LDL-receptor class B" evidence="15">
    <location>
        <begin position="442"/>
        <end position="485"/>
    </location>
</feature>
<evidence type="ECO:0000259" key="18">
    <source>
        <dbReference type="PROSITE" id="PS50026"/>
    </source>
</evidence>
<keyword evidence="11 19" id="KW-0675">Receptor</keyword>
<feature type="disulfide bond" evidence="14">
    <location>
        <begin position="968"/>
        <end position="980"/>
    </location>
</feature>
<dbReference type="SUPFAM" id="SSF57196">
    <property type="entry name" value="EGF/Laminin"/>
    <property type="match status" value="3"/>
</dbReference>
<dbReference type="STRING" id="1965070.A0A443R6F6"/>
<keyword evidence="8 17" id="KW-1133">Transmembrane helix</keyword>
<feature type="disulfide bond" evidence="14">
    <location>
        <begin position="30"/>
        <end position="45"/>
    </location>
</feature>
<evidence type="ECO:0000256" key="7">
    <source>
        <dbReference type="ARBA" id="ARBA00022737"/>
    </source>
</evidence>
<dbReference type="FunFam" id="2.120.10.30:FF:000241">
    <property type="entry name" value="Low-density lipoprotein receptor-related protein 6"/>
    <property type="match status" value="1"/>
</dbReference>
<keyword evidence="5 17" id="KW-0812">Transmembrane</keyword>
<dbReference type="Proteomes" id="UP000285301">
    <property type="component" value="Unassembled WGS sequence"/>
</dbReference>
<dbReference type="PRINTS" id="PR00261">
    <property type="entry name" value="LDLRECEPTOR"/>
</dbReference>
<dbReference type="InterPro" id="IPR011042">
    <property type="entry name" value="6-blade_b-propeller_TolB-like"/>
</dbReference>
<evidence type="ECO:0000256" key="5">
    <source>
        <dbReference type="ARBA" id="ARBA00022692"/>
    </source>
</evidence>
<feature type="disulfide bond" evidence="14">
    <location>
        <begin position="1120"/>
        <end position="1138"/>
    </location>
</feature>
<name>A0A443R6F6_9ACAR</name>
<dbReference type="PANTHER" id="PTHR22722:SF14">
    <property type="entry name" value="MEGALIN, ISOFORM A"/>
    <property type="match status" value="1"/>
</dbReference>
<keyword evidence="4" id="KW-0254">Endocytosis</keyword>
<dbReference type="CDD" id="cd00054">
    <property type="entry name" value="EGF_CA"/>
    <property type="match status" value="1"/>
</dbReference>
<organism evidence="19 20">
    <name type="scientific">Dinothrombium tinctorium</name>
    <dbReference type="NCBI Taxonomy" id="1965070"/>
    <lineage>
        <taxon>Eukaryota</taxon>
        <taxon>Metazoa</taxon>
        <taxon>Ecdysozoa</taxon>
        <taxon>Arthropoda</taxon>
        <taxon>Chelicerata</taxon>
        <taxon>Arachnida</taxon>
        <taxon>Acari</taxon>
        <taxon>Acariformes</taxon>
        <taxon>Trombidiformes</taxon>
        <taxon>Prostigmata</taxon>
        <taxon>Anystina</taxon>
        <taxon>Parasitengona</taxon>
        <taxon>Trombidioidea</taxon>
        <taxon>Trombidiidae</taxon>
        <taxon>Dinothrombium</taxon>
    </lineage>
</organism>
<dbReference type="InterPro" id="IPR000742">
    <property type="entry name" value="EGF"/>
</dbReference>
<evidence type="ECO:0000256" key="15">
    <source>
        <dbReference type="PROSITE-ProRule" id="PRU00461"/>
    </source>
</evidence>
<dbReference type="PROSITE" id="PS50026">
    <property type="entry name" value="EGF_3"/>
    <property type="match status" value="2"/>
</dbReference>
<feature type="disulfide bond" evidence="14">
    <location>
        <begin position="975"/>
        <end position="993"/>
    </location>
</feature>
<dbReference type="GO" id="GO:0012505">
    <property type="term" value="C:endomembrane system"/>
    <property type="evidence" value="ECO:0007669"/>
    <property type="project" value="UniProtKB-SubCell"/>
</dbReference>
<evidence type="ECO:0000256" key="6">
    <source>
        <dbReference type="ARBA" id="ARBA00022729"/>
    </source>
</evidence>
<feature type="domain" description="EGF-like" evidence="18">
    <location>
        <begin position="1195"/>
        <end position="1231"/>
    </location>
</feature>
<feature type="disulfide bond" evidence="14">
    <location>
        <begin position="1113"/>
        <end position="1125"/>
    </location>
</feature>
<dbReference type="Gene3D" id="4.10.400.10">
    <property type="entry name" value="Low-density Lipoprotein Receptor"/>
    <property type="match status" value="10"/>
</dbReference>
<dbReference type="InterPro" id="IPR000152">
    <property type="entry name" value="EGF-type_Asp/Asn_hydroxyl_site"/>
</dbReference>
<dbReference type="SUPFAM" id="SSF57184">
    <property type="entry name" value="Growth factor receptor domain"/>
    <property type="match status" value="1"/>
</dbReference>
<dbReference type="FunFam" id="4.10.400.10:FF:000045">
    <property type="entry name" value="Low-density lipoprotein receptor-related protein 2"/>
    <property type="match status" value="1"/>
</dbReference>
<evidence type="ECO:0000256" key="13">
    <source>
        <dbReference type="PROSITE-ProRule" id="PRU00076"/>
    </source>
</evidence>
<protein>
    <submittedName>
        <fullName evidence="19">Low-density lipoprotein receptor-related protein 4-like protein</fullName>
    </submittedName>
</protein>
<feature type="disulfide bond" evidence="14">
    <location>
        <begin position="1014"/>
        <end position="1032"/>
    </location>
</feature>
<dbReference type="Pfam" id="PF14670">
    <property type="entry name" value="FXa_inhibition"/>
    <property type="match status" value="1"/>
</dbReference>
<dbReference type="OrthoDB" id="8831087at2759"/>
<dbReference type="GO" id="GO:0043235">
    <property type="term" value="C:receptor complex"/>
    <property type="evidence" value="ECO:0007669"/>
    <property type="project" value="TreeGrafter"/>
</dbReference>
<feature type="disulfide bond" evidence="14">
    <location>
        <begin position="908"/>
        <end position="923"/>
    </location>
</feature>
<keyword evidence="3 13" id="KW-0245">EGF-like domain</keyword>
<feature type="disulfide bond" evidence="14">
    <location>
        <begin position="77"/>
        <end position="92"/>
    </location>
</feature>
<dbReference type="PROSITE" id="PS01186">
    <property type="entry name" value="EGF_2"/>
    <property type="match status" value="2"/>
</dbReference>
<dbReference type="PROSITE" id="PS51120">
    <property type="entry name" value="LDLRB"/>
    <property type="match status" value="3"/>
</dbReference>
<dbReference type="EMBL" id="NCKU01001945">
    <property type="protein sequence ID" value="RWS10846.1"/>
    <property type="molecule type" value="Genomic_DNA"/>
</dbReference>